<accession>A0ABY3WE33</accession>
<reference evidence="1 2" key="1">
    <citation type="submission" date="2022-03" db="EMBL/GenBank/DDBJ databases">
        <title>Isotopic signatures of nitrous oxide derived from detoxification processes.</title>
        <authorList>
            <person name="Behrendt U."/>
            <person name="Buchen C."/>
            <person name="Well R."/>
            <person name="Ulrich A."/>
            <person name="Rohe L."/>
            <person name="Kolb S."/>
            <person name="Schloter M."/>
            <person name="Horn M.A."/>
            <person name="Augustin J."/>
        </authorList>
    </citation>
    <scope>NUCLEOTIDE SEQUENCE [LARGE SCALE GENOMIC DNA]</scope>
    <source>
        <strain evidence="1 2">S4-C24</strain>
        <plasmid evidence="1 2">p1</plasmid>
    </source>
</reference>
<geneLocation type="plasmid" evidence="1 2">
    <name>p1</name>
</geneLocation>
<gene>
    <name evidence="1" type="ORF">MNQ99_18635</name>
</gene>
<dbReference type="EMBL" id="CP093327">
    <property type="protein sequence ID" value="UNK47741.1"/>
    <property type="molecule type" value="Genomic_DNA"/>
</dbReference>
<proteinExistence type="predicted"/>
<keyword evidence="2" id="KW-1185">Reference proteome</keyword>
<organism evidence="1 2">
    <name type="scientific">Arthrobacter sulfonylureivorans</name>
    <dbReference type="NCBI Taxonomy" id="2486855"/>
    <lineage>
        <taxon>Bacteria</taxon>
        <taxon>Bacillati</taxon>
        <taxon>Actinomycetota</taxon>
        <taxon>Actinomycetes</taxon>
        <taxon>Micrococcales</taxon>
        <taxon>Micrococcaceae</taxon>
        <taxon>Arthrobacter</taxon>
    </lineage>
</organism>
<dbReference type="RefSeq" id="WP_241915440.1">
    <property type="nucleotide sequence ID" value="NZ_CP093327.1"/>
</dbReference>
<keyword evidence="1" id="KW-0614">Plasmid</keyword>
<protein>
    <submittedName>
        <fullName evidence="1">Uncharacterized protein</fullName>
    </submittedName>
</protein>
<evidence type="ECO:0000313" key="1">
    <source>
        <dbReference type="EMBL" id="UNK47741.1"/>
    </source>
</evidence>
<dbReference type="Proteomes" id="UP000829069">
    <property type="component" value="Plasmid p1"/>
</dbReference>
<evidence type="ECO:0000313" key="2">
    <source>
        <dbReference type="Proteomes" id="UP000829069"/>
    </source>
</evidence>
<sequence>MSGADVLMEPTALVAINLGTPLFRQQRDALQEWAKATATNVSEYPDTFVTRQWLRGIANNAAGSSETKQHADGGMPVVAVIGYEPQELWSLIVLLSHLESGDAQGTEVVLIAEGPVWALPVLITDFPRLTVVPPGASGREPFVVALQQALSRVCC</sequence>
<name>A0ABY3WE33_9MICC</name>